<dbReference type="RefSeq" id="WP_209376542.1">
    <property type="nucleotide sequence ID" value="NZ_JAGIZA010000020.1"/>
</dbReference>
<gene>
    <name evidence="4" type="ORF">J5Y10_23385</name>
</gene>
<evidence type="ECO:0000259" key="3">
    <source>
        <dbReference type="Pfam" id="PF19305"/>
    </source>
</evidence>
<dbReference type="InterPro" id="IPR005656">
    <property type="entry name" value="MmgE_PrpD"/>
</dbReference>
<comment type="similarity">
    <text evidence="1">Belongs to the PrpD family.</text>
</comment>
<dbReference type="PANTHER" id="PTHR16943:SF8">
    <property type="entry name" value="2-METHYLCITRATE DEHYDRATASE"/>
    <property type="match status" value="1"/>
</dbReference>
<dbReference type="PANTHER" id="PTHR16943">
    <property type="entry name" value="2-METHYLCITRATE DEHYDRATASE-RELATED"/>
    <property type="match status" value="1"/>
</dbReference>
<dbReference type="Pfam" id="PF19305">
    <property type="entry name" value="MmgE_PrpD_C"/>
    <property type="match status" value="1"/>
</dbReference>
<dbReference type="GO" id="GO:0016829">
    <property type="term" value="F:lyase activity"/>
    <property type="evidence" value="ECO:0007669"/>
    <property type="project" value="InterPro"/>
</dbReference>
<dbReference type="InterPro" id="IPR045336">
    <property type="entry name" value="MmgE_PrpD_N"/>
</dbReference>
<comment type="caution">
    <text evidence="4">The sequence shown here is derived from an EMBL/GenBank/DDBJ whole genome shotgun (WGS) entry which is preliminary data.</text>
</comment>
<dbReference type="EMBL" id="JAGIZA010000020">
    <property type="protein sequence ID" value="MBP0495747.1"/>
    <property type="molecule type" value="Genomic_DNA"/>
</dbReference>
<dbReference type="Gene3D" id="3.30.1330.120">
    <property type="entry name" value="2-methylcitrate dehydratase PrpD"/>
    <property type="match status" value="1"/>
</dbReference>
<dbReference type="SUPFAM" id="SSF103378">
    <property type="entry name" value="2-methylcitrate dehydratase PrpD"/>
    <property type="match status" value="1"/>
</dbReference>
<evidence type="ECO:0000313" key="5">
    <source>
        <dbReference type="Proteomes" id="UP000677537"/>
    </source>
</evidence>
<dbReference type="InterPro" id="IPR045337">
    <property type="entry name" value="MmgE_PrpD_C"/>
</dbReference>
<reference evidence="4" key="1">
    <citation type="submission" date="2021-03" db="EMBL/GenBank/DDBJ databases">
        <authorList>
            <person name="So Y."/>
        </authorList>
    </citation>
    <scope>NUCLEOTIDE SEQUENCE</scope>
    <source>
        <strain evidence="4">SG15</strain>
    </source>
</reference>
<accession>A0A940SA25</accession>
<name>A0A940SA25_9PROT</name>
<dbReference type="InterPro" id="IPR036148">
    <property type="entry name" value="MmgE/PrpD_sf"/>
</dbReference>
<dbReference type="Proteomes" id="UP000677537">
    <property type="component" value="Unassembled WGS sequence"/>
</dbReference>
<dbReference type="AlphaFoldDB" id="A0A940SA25"/>
<feature type="domain" description="MmgE/PrpD N-terminal" evidence="2">
    <location>
        <begin position="9"/>
        <end position="251"/>
    </location>
</feature>
<evidence type="ECO:0000313" key="4">
    <source>
        <dbReference type="EMBL" id="MBP0495747.1"/>
    </source>
</evidence>
<sequence>MPDSITWEVAEWIAGLRTSQIPGPVSEAVRLLAMDTVGAGLAGRDLPWTRAIAGWAMAAVPGRQENGRAHLWGHADAVLRASDAALVNGAAAHAFELDDFHNAKLHPGAVVVPAALAMGEALNASGDEVLTAIVAGYEVMIRTSLALGPAAARERGWHLTAVCGPFGAAAAGAVLLELDTEHTAWALGLAGTQSGGLFAFTADGSNSKRLHPGRAAQSGIMAAEMAALGLTGPTQIYEADDGGFLKTFVDRPESHRLTDDLGVQWRAAETNFKPYSCCGSLHAHVDAALQLRDDWRDNARVRVGLAGLVKQQCGYEYAPGSELNSQMSARYCIAAALLDGAVLPSQFTLERIADTRITELAQRIELVHDATQDALYPQNFCGWTEVETKTGEGRRIMVMHPSGSPENTKMATSLRQKFVALVSPLLGQDRTAALAEAFDAIGHRPVRQLLDAAAVPL</sequence>
<protein>
    <submittedName>
        <fullName evidence="4">MmgE/PrpD family protein</fullName>
    </submittedName>
</protein>
<dbReference type="InterPro" id="IPR042183">
    <property type="entry name" value="MmgE/PrpD_sf_1"/>
</dbReference>
<proteinExistence type="inferred from homology"/>
<dbReference type="Pfam" id="PF03972">
    <property type="entry name" value="MmgE_PrpD_N"/>
    <property type="match status" value="1"/>
</dbReference>
<evidence type="ECO:0000256" key="1">
    <source>
        <dbReference type="ARBA" id="ARBA00006174"/>
    </source>
</evidence>
<evidence type="ECO:0000259" key="2">
    <source>
        <dbReference type="Pfam" id="PF03972"/>
    </source>
</evidence>
<organism evidence="4 5">
    <name type="scientific">Roseomonas indoligenes</name>
    <dbReference type="NCBI Taxonomy" id="2820811"/>
    <lineage>
        <taxon>Bacteria</taxon>
        <taxon>Pseudomonadati</taxon>
        <taxon>Pseudomonadota</taxon>
        <taxon>Alphaproteobacteria</taxon>
        <taxon>Acetobacterales</taxon>
        <taxon>Roseomonadaceae</taxon>
        <taxon>Roseomonas</taxon>
    </lineage>
</organism>
<keyword evidence="5" id="KW-1185">Reference proteome</keyword>
<dbReference type="Gene3D" id="1.10.4100.10">
    <property type="entry name" value="2-methylcitrate dehydratase PrpD"/>
    <property type="match status" value="1"/>
</dbReference>
<dbReference type="InterPro" id="IPR042188">
    <property type="entry name" value="MmgE/PrpD_sf_2"/>
</dbReference>
<feature type="domain" description="MmgE/PrpD C-terminal" evidence="3">
    <location>
        <begin position="275"/>
        <end position="434"/>
    </location>
</feature>